<gene>
    <name evidence="1" type="ORF">FSC09_03835</name>
</gene>
<protein>
    <submittedName>
        <fullName evidence="1">DUF1853 family protein</fullName>
    </submittedName>
</protein>
<organism evidence="1 2">
    <name type="scientific">Acinetobacter indicus</name>
    <dbReference type="NCBI Taxonomy" id="756892"/>
    <lineage>
        <taxon>Bacteria</taxon>
        <taxon>Pseudomonadati</taxon>
        <taxon>Pseudomonadota</taxon>
        <taxon>Gammaproteobacteria</taxon>
        <taxon>Moraxellales</taxon>
        <taxon>Moraxellaceae</taxon>
        <taxon>Acinetobacter</taxon>
    </lineage>
</organism>
<name>A0A6C0YUI7_9GAMM</name>
<dbReference type="Pfam" id="PF08907">
    <property type="entry name" value="DUF1853"/>
    <property type="match status" value="1"/>
</dbReference>
<dbReference type="RefSeq" id="WP_016659332.1">
    <property type="nucleotide sequence ID" value="NZ_CP044018.1"/>
</dbReference>
<evidence type="ECO:0000313" key="2">
    <source>
        <dbReference type="Proteomes" id="UP000503440"/>
    </source>
</evidence>
<dbReference type="EMBL" id="CP044455">
    <property type="protein sequence ID" value="QIC69598.1"/>
    <property type="molecule type" value="Genomic_DNA"/>
</dbReference>
<dbReference type="Proteomes" id="UP000503440">
    <property type="component" value="Chromosome"/>
</dbReference>
<dbReference type="InterPro" id="IPR015003">
    <property type="entry name" value="DUF1853"/>
</dbReference>
<reference evidence="1 2" key="1">
    <citation type="submission" date="2019-09" db="EMBL/GenBank/DDBJ databases">
        <title>Non-baumannii Acinetobacter spp. carrying blaNDM-1 isolated in China.</title>
        <authorList>
            <person name="Cui C."/>
            <person name="Chen C."/>
            <person name="Sun J."/>
            <person name="Liu Y."/>
        </authorList>
    </citation>
    <scope>NUCLEOTIDE SEQUENCE [LARGE SCALE GENOMIC DNA]</scope>
    <source>
        <strain evidence="1 2">B18</strain>
    </source>
</reference>
<evidence type="ECO:0000313" key="1">
    <source>
        <dbReference type="EMBL" id="QIC69598.1"/>
    </source>
</evidence>
<dbReference type="AlphaFoldDB" id="A0A6C0YUI7"/>
<proteinExistence type="predicted"/>
<accession>A0A6C0YUI7</accession>
<sequence length="300" mass="35679">MSPNTFTDISAEPWLNFRNPLVRQLAFSVASPNILQQLPPALEQRYGFDFHPTDCWLQHFDHYQSRLKHLDQHPAALEDFLSQLKSTRLGLRFEMLLWFWLTERDYHPYELLGHSIQIIDGPRTTGELDFLLLNHDHQQVEHWEVALKYYLAERDLSLPYWYGLNRSDTLLRKLTHFTQKQFQFQQAQGHTIQQRFAVLKGQLYLPEHATAQALPDWVNPERRIGTWGQHLPKNHQDFYRLQRHEWICPHASPSSSANAFWSNGLYLNQDQSAFYMYRNPVLMDACYQHYWTKSLSLNNI</sequence>